<dbReference type="PANTHER" id="PTHR33474:SF2">
    <property type="entry name" value="TRANSMEMBRANE PROTEIN"/>
    <property type="match status" value="1"/>
</dbReference>
<dbReference type="OrthoDB" id="747636at2759"/>
<evidence type="ECO:0000313" key="2">
    <source>
        <dbReference type="EMBL" id="KAJ4824199.1"/>
    </source>
</evidence>
<evidence type="ECO:0000313" key="3">
    <source>
        <dbReference type="Proteomes" id="UP001141552"/>
    </source>
</evidence>
<keyword evidence="3" id="KW-1185">Reference proteome</keyword>
<organism evidence="2 3">
    <name type="scientific">Turnera subulata</name>
    <dbReference type="NCBI Taxonomy" id="218843"/>
    <lineage>
        <taxon>Eukaryota</taxon>
        <taxon>Viridiplantae</taxon>
        <taxon>Streptophyta</taxon>
        <taxon>Embryophyta</taxon>
        <taxon>Tracheophyta</taxon>
        <taxon>Spermatophyta</taxon>
        <taxon>Magnoliopsida</taxon>
        <taxon>eudicotyledons</taxon>
        <taxon>Gunneridae</taxon>
        <taxon>Pentapetalae</taxon>
        <taxon>rosids</taxon>
        <taxon>fabids</taxon>
        <taxon>Malpighiales</taxon>
        <taxon>Passifloraceae</taxon>
        <taxon>Turnera</taxon>
    </lineage>
</organism>
<proteinExistence type="predicted"/>
<keyword evidence="1" id="KW-0732">Signal</keyword>
<accession>A0A9Q0F513</accession>
<sequence>MAGTLLHLLVLFLGISHFLICSNAAPITRTERLMHGPQVIIPEDTLQITEEKNSWKEDAVSDGRMLVSLNDYPGIGANNRHTPRPQFGRCVDC</sequence>
<protein>
    <submittedName>
        <fullName evidence="2">Uncharacterized protein</fullName>
    </submittedName>
</protein>
<reference evidence="2" key="2">
    <citation type="journal article" date="2023" name="Plants (Basel)">
        <title>Annotation of the Turnera subulata (Passifloraceae) Draft Genome Reveals the S-Locus Evolved after the Divergence of Turneroideae from Passifloroideae in a Stepwise Manner.</title>
        <authorList>
            <person name="Henning P.M."/>
            <person name="Roalson E.H."/>
            <person name="Mir W."/>
            <person name="McCubbin A.G."/>
            <person name="Shore J.S."/>
        </authorList>
    </citation>
    <scope>NUCLEOTIDE SEQUENCE</scope>
    <source>
        <strain evidence="2">F60SS</strain>
    </source>
</reference>
<gene>
    <name evidence="2" type="ORF">Tsubulata_013053</name>
</gene>
<feature type="signal peptide" evidence="1">
    <location>
        <begin position="1"/>
        <end position="24"/>
    </location>
</feature>
<dbReference type="PANTHER" id="PTHR33474">
    <property type="entry name" value="TRANSMEMBRANE PROTEIN"/>
    <property type="match status" value="1"/>
</dbReference>
<dbReference type="AlphaFoldDB" id="A0A9Q0F513"/>
<dbReference type="EMBL" id="JAKUCV010007237">
    <property type="protein sequence ID" value="KAJ4824199.1"/>
    <property type="molecule type" value="Genomic_DNA"/>
</dbReference>
<name>A0A9Q0F513_9ROSI</name>
<evidence type="ECO:0000256" key="1">
    <source>
        <dbReference type="SAM" id="SignalP"/>
    </source>
</evidence>
<dbReference type="Proteomes" id="UP001141552">
    <property type="component" value="Unassembled WGS sequence"/>
</dbReference>
<comment type="caution">
    <text evidence="2">The sequence shown here is derived from an EMBL/GenBank/DDBJ whole genome shotgun (WGS) entry which is preliminary data.</text>
</comment>
<reference evidence="2" key="1">
    <citation type="submission" date="2022-02" db="EMBL/GenBank/DDBJ databases">
        <authorList>
            <person name="Henning P.M."/>
            <person name="McCubbin A.G."/>
            <person name="Shore J.S."/>
        </authorList>
    </citation>
    <scope>NUCLEOTIDE SEQUENCE</scope>
    <source>
        <strain evidence="2">F60SS</strain>
        <tissue evidence="2">Leaves</tissue>
    </source>
</reference>
<feature type="chain" id="PRO_5040307478" evidence="1">
    <location>
        <begin position="25"/>
        <end position="93"/>
    </location>
</feature>